<comment type="caution">
    <text evidence="6">The sequence shown here is derived from an EMBL/GenBank/DDBJ whole genome shotgun (WGS) entry which is preliminary data.</text>
</comment>
<evidence type="ECO:0000256" key="1">
    <source>
        <dbReference type="ARBA" id="ARBA00004613"/>
    </source>
</evidence>
<accession>A0AA38TDY7</accession>
<comment type="subcellular location">
    <subcellularLocation>
        <location evidence="1">Secreted</location>
    </subcellularLocation>
</comment>
<evidence type="ECO:0000256" key="2">
    <source>
        <dbReference type="ARBA" id="ARBA00010746"/>
    </source>
</evidence>
<dbReference type="GO" id="GO:0005576">
    <property type="term" value="C:extracellular region"/>
    <property type="evidence" value="ECO:0007669"/>
    <property type="project" value="UniProtKB-SubCell"/>
</dbReference>
<sequence>MKHQVKKIKVKYKGPFTWSNKVSTGPGSPGFTRLHQLCSFELEPEPTTSNLKKPIKKTGQENDIVIGFGWTDSRKEKVDEMGREEGSRRDKEEEGGWLEGDRSVGCGCYVVNGRRWSKKRKAITQFFPYLTITMAQTPLKQNLIILIVLLFSLLFQGESHKFSRNLPSKSFPFKKEKITHIHFYFHDITSGNHPTAFKVAEATVTNTSNSLFGIVVMIDDPLTMGPERTSKIVGRAQGLYASADIDEFGLLMVLNYVFVEGKYNGSTLSILGRNLVMSTTREMPIVGGTGLFRFARGYALAKTHFFNISNGDAIVEYNFTLAYKRKTITQFSPHLTTTMAQTLLKQDHIILTILIFSLLMQGESHKFSRNMSSKSFPFKKEKISHLHFYFHNIASGDHPTAVEVVKAPATNTSDSFFGFVVMIDDPLTVGPERTSKIVGRAQGLYASADLDELGFLMVLNYVFVEGKYNGSTLSILGRNQIISTMREMPIVGGTGIFRFARGYALAKTHFVNMSNRDAIVEYNMFQHIANGDIRAWNQTDMPTKTLGSQGVDCKITHCSGREANVFFKRLETSSTRRLLNCESKYVDKAISDLISLGSDKLSNDLPPSPATSGDLRLLPPATSDDLRRPATATSGNVRRPLPPSTATSDDLRLLPPATYASLSGDVRRPAAATSGDVRRPATSGSLSGDVRRPAAATSGDVRRPAAAISGDVRRLATFASLSGDLRLLLPATSDIRRQLIDVINKTFLTIILFSLLNQGESHTFARNGSSKSFPFKKEKISHLHFYFHNIVGGDHPTAIRVTEATFTNTFESFFGLVVMIDDPLTVGPERTSKIVGRAQGLYASADLDEFGLLMVLNYVFVEGKYNGITLSILGRNRVMSTVREMPIVGETGLFHFARGYALAKTHFINPSTRDAVVEYNVYNK</sequence>
<gene>
    <name evidence="6" type="ORF">OSB04_013812</name>
</gene>
<evidence type="ECO:0008006" key="8">
    <source>
        <dbReference type="Google" id="ProtNLM"/>
    </source>
</evidence>
<dbReference type="AlphaFoldDB" id="A0AA38TDY7"/>
<dbReference type="PANTHER" id="PTHR21495">
    <property type="entry name" value="NUCLEOPORIN-RELATED"/>
    <property type="match status" value="1"/>
</dbReference>
<dbReference type="GO" id="GO:0009699">
    <property type="term" value="P:phenylpropanoid biosynthetic process"/>
    <property type="evidence" value="ECO:0007669"/>
    <property type="project" value="UniProtKB-ARBA"/>
</dbReference>
<evidence type="ECO:0000256" key="3">
    <source>
        <dbReference type="ARBA" id="ARBA00011738"/>
    </source>
</evidence>
<protein>
    <recommendedName>
        <fullName evidence="8">Dirigent protein</fullName>
    </recommendedName>
</protein>
<organism evidence="6 7">
    <name type="scientific">Centaurea solstitialis</name>
    <name type="common">yellow star-thistle</name>
    <dbReference type="NCBI Taxonomy" id="347529"/>
    <lineage>
        <taxon>Eukaryota</taxon>
        <taxon>Viridiplantae</taxon>
        <taxon>Streptophyta</taxon>
        <taxon>Embryophyta</taxon>
        <taxon>Tracheophyta</taxon>
        <taxon>Spermatophyta</taxon>
        <taxon>Magnoliopsida</taxon>
        <taxon>eudicotyledons</taxon>
        <taxon>Gunneridae</taxon>
        <taxon>Pentapetalae</taxon>
        <taxon>asterids</taxon>
        <taxon>campanulids</taxon>
        <taxon>Asterales</taxon>
        <taxon>Asteraceae</taxon>
        <taxon>Carduoideae</taxon>
        <taxon>Cardueae</taxon>
        <taxon>Centaureinae</taxon>
        <taxon>Centaurea</taxon>
    </lineage>
</organism>
<feature type="region of interest" description="Disordered" evidence="5">
    <location>
        <begin position="664"/>
        <end position="702"/>
    </location>
</feature>
<keyword evidence="4" id="KW-0964">Secreted</keyword>
<feature type="region of interest" description="Disordered" evidence="5">
    <location>
        <begin position="76"/>
        <end position="96"/>
    </location>
</feature>
<keyword evidence="7" id="KW-1185">Reference proteome</keyword>
<dbReference type="Proteomes" id="UP001172457">
    <property type="component" value="Chromosome 3"/>
</dbReference>
<dbReference type="EMBL" id="JARYMX010000003">
    <property type="protein sequence ID" value="KAJ9559198.1"/>
    <property type="molecule type" value="Genomic_DNA"/>
</dbReference>
<evidence type="ECO:0000256" key="4">
    <source>
        <dbReference type="ARBA" id="ARBA00022525"/>
    </source>
</evidence>
<proteinExistence type="inferred from homology"/>
<dbReference type="Gene3D" id="2.40.480.10">
    <property type="entry name" value="Allene oxide cyclase-like"/>
    <property type="match status" value="3"/>
</dbReference>
<comment type="similarity">
    <text evidence="2">Belongs to the plant dirigent protein family.</text>
</comment>
<evidence type="ECO:0000256" key="5">
    <source>
        <dbReference type="SAM" id="MobiDB-lite"/>
    </source>
</evidence>
<dbReference type="Pfam" id="PF03018">
    <property type="entry name" value="Dirigent"/>
    <property type="match status" value="3"/>
</dbReference>
<feature type="region of interest" description="Disordered" evidence="5">
    <location>
        <begin position="598"/>
        <end position="652"/>
    </location>
</feature>
<evidence type="ECO:0000313" key="7">
    <source>
        <dbReference type="Proteomes" id="UP001172457"/>
    </source>
</evidence>
<evidence type="ECO:0000313" key="6">
    <source>
        <dbReference type="EMBL" id="KAJ9559198.1"/>
    </source>
</evidence>
<name>A0AA38TDY7_9ASTR</name>
<dbReference type="InterPro" id="IPR004265">
    <property type="entry name" value="Dirigent"/>
</dbReference>
<reference evidence="6" key="1">
    <citation type="submission" date="2023-03" db="EMBL/GenBank/DDBJ databases">
        <title>Chromosome-scale reference genome and RAD-based genetic map of yellow starthistle (Centaurea solstitialis) reveal putative structural variation and QTLs associated with invader traits.</title>
        <authorList>
            <person name="Reatini B."/>
            <person name="Cang F.A."/>
            <person name="Jiang Q."/>
            <person name="Mckibben M.T.W."/>
            <person name="Barker M.S."/>
            <person name="Rieseberg L.H."/>
            <person name="Dlugosch K.M."/>
        </authorList>
    </citation>
    <scope>NUCLEOTIDE SEQUENCE</scope>
    <source>
        <strain evidence="6">CAN-66</strain>
        <tissue evidence="6">Leaf</tissue>
    </source>
</reference>
<comment type="subunit">
    <text evidence="3">Homodimer.</text>
</comment>
<dbReference type="InterPro" id="IPR044859">
    <property type="entry name" value="Allene_oxi_cyc_Dirigent"/>
</dbReference>